<protein>
    <submittedName>
        <fullName evidence="6">Ribosomal protein L22/L17</fullName>
    </submittedName>
</protein>
<dbReference type="InterPro" id="IPR018260">
    <property type="entry name" value="Ribosomal_uL22_CS"/>
</dbReference>
<comment type="caution">
    <text evidence="6">The sequence shown here is derived from an EMBL/GenBank/DDBJ whole genome shotgun (WGS) entry which is preliminary data.</text>
</comment>
<dbReference type="InterPro" id="IPR005721">
    <property type="entry name" value="Ribosomal_uL22_euk/arc"/>
</dbReference>
<dbReference type="AlphaFoldDB" id="A0A8J6AR88"/>
<sequence length="173" mass="19296">MVNRYCVEPTNPEKSAKARSTHVRVHFKNTFETAAAVRGMTLEKAKSYLNNCLEKKEIIPFRRFNKGVGRHAQVKGMGSSQGRWPTKSIEHVISLLVNAESNAVAKGLDANKLVISHIKVDQATHMRRRTYRAHGRINPWMSSPSHVELILTEVEGTVSRAAGAKVVKQNVQA</sequence>
<keyword evidence="2 4" id="KW-0689">Ribosomal protein</keyword>
<dbReference type="Gene3D" id="3.90.470.10">
    <property type="entry name" value="Ribosomal protein L22/L17"/>
    <property type="match status" value="1"/>
</dbReference>
<dbReference type="NCBIfam" id="NF003260">
    <property type="entry name" value="PRK04223.1"/>
    <property type="match status" value="1"/>
</dbReference>
<evidence type="ECO:0000256" key="5">
    <source>
        <dbReference type="SAM" id="MobiDB-lite"/>
    </source>
</evidence>
<evidence type="ECO:0000256" key="4">
    <source>
        <dbReference type="RuleBase" id="RU004005"/>
    </source>
</evidence>
<keyword evidence="7" id="KW-1185">Reference proteome</keyword>
<dbReference type="HAMAP" id="MF_01331_A">
    <property type="entry name" value="Ribosomal_uL22_A"/>
    <property type="match status" value="1"/>
</dbReference>
<evidence type="ECO:0000256" key="1">
    <source>
        <dbReference type="ARBA" id="ARBA00009451"/>
    </source>
</evidence>
<dbReference type="InterPro" id="IPR057265">
    <property type="entry name" value="Ribosomal_uL22_arc-type"/>
</dbReference>
<dbReference type="EMBL" id="JAHDYR010000066">
    <property type="protein sequence ID" value="KAG9390140.1"/>
    <property type="molecule type" value="Genomic_DNA"/>
</dbReference>
<accession>A0A8J6AR88</accession>
<evidence type="ECO:0000313" key="6">
    <source>
        <dbReference type="EMBL" id="KAG9390140.1"/>
    </source>
</evidence>
<dbReference type="CDD" id="cd00336">
    <property type="entry name" value="Ribosomal_L22"/>
    <property type="match status" value="1"/>
</dbReference>
<dbReference type="GO" id="GO:0003735">
    <property type="term" value="F:structural constituent of ribosome"/>
    <property type="evidence" value="ECO:0007669"/>
    <property type="project" value="InterPro"/>
</dbReference>
<dbReference type="Pfam" id="PF00237">
    <property type="entry name" value="Ribosomal_L22"/>
    <property type="match status" value="1"/>
</dbReference>
<dbReference type="NCBIfam" id="TIGR01038">
    <property type="entry name" value="uL22_arch_euk"/>
    <property type="match status" value="1"/>
</dbReference>
<evidence type="ECO:0000256" key="2">
    <source>
        <dbReference type="ARBA" id="ARBA00022980"/>
    </source>
</evidence>
<dbReference type="GO" id="GO:0002181">
    <property type="term" value="P:cytoplasmic translation"/>
    <property type="evidence" value="ECO:0007669"/>
    <property type="project" value="TreeGrafter"/>
</dbReference>
<dbReference type="GO" id="GO:0022625">
    <property type="term" value="C:cytosolic large ribosomal subunit"/>
    <property type="evidence" value="ECO:0007669"/>
    <property type="project" value="TreeGrafter"/>
</dbReference>
<dbReference type="PROSITE" id="PS00464">
    <property type="entry name" value="RIBOSOMAL_L22"/>
    <property type="match status" value="1"/>
</dbReference>
<keyword evidence="3 4" id="KW-0687">Ribonucleoprotein</keyword>
<proteinExistence type="inferred from homology"/>
<dbReference type="PANTHER" id="PTHR11593:SF10">
    <property type="entry name" value="60S RIBOSOMAL PROTEIN L17"/>
    <property type="match status" value="1"/>
</dbReference>
<evidence type="ECO:0000313" key="7">
    <source>
        <dbReference type="Proteomes" id="UP000717585"/>
    </source>
</evidence>
<dbReference type="Proteomes" id="UP000717585">
    <property type="component" value="Unassembled WGS sequence"/>
</dbReference>
<evidence type="ECO:0000256" key="3">
    <source>
        <dbReference type="ARBA" id="ARBA00023274"/>
    </source>
</evidence>
<feature type="region of interest" description="Disordered" evidence="5">
    <location>
        <begin position="1"/>
        <end position="21"/>
    </location>
</feature>
<reference evidence="6" key="1">
    <citation type="submission" date="2021-05" db="EMBL/GenBank/DDBJ databases">
        <title>A free-living protist that lacks canonical eukaryotic 1 DNA replication and segregation systems.</title>
        <authorList>
            <person name="Salas-Leiva D.E."/>
            <person name="Tromer E.C."/>
            <person name="Curtis B.A."/>
            <person name="Jerlstrom-Hultqvist J."/>
            <person name="Kolisko M."/>
            <person name="Yi Z."/>
            <person name="Salas-Leiva J.S."/>
            <person name="Gallot-Lavallee L."/>
            <person name="Kops G.J.P.L."/>
            <person name="Archibald J.M."/>
            <person name="Simpson A.G.B."/>
            <person name="Roger A.J."/>
        </authorList>
    </citation>
    <scope>NUCLEOTIDE SEQUENCE</scope>
    <source>
        <strain evidence="6">BICM</strain>
    </source>
</reference>
<dbReference type="SUPFAM" id="SSF54843">
    <property type="entry name" value="Ribosomal protein L22"/>
    <property type="match status" value="1"/>
</dbReference>
<comment type="similarity">
    <text evidence="1 4">Belongs to the universal ribosomal protein uL22 family.</text>
</comment>
<name>A0A8J6AR88_9EUKA</name>
<organism evidence="6 7">
    <name type="scientific">Carpediemonas membranifera</name>
    <dbReference type="NCBI Taxonomy" id="201153"/>
    <lineage>
        <taxon>Eukaryota</taxon>
        <taxon>Metamonada</taxon>
        <taxon>Carpediemonas-like organisms</taxon>
        <taxon>Carpediemonas</taxon>
    </lineage>
</organism>
<dbReference type="InterPro" id="IPR001063">
    <property type="entry name" value="Ribosomal_uL22"/>
</dbReference>
<dbReference type="PANTHER" id="PTHR11593">
    <property type="entry name" value="60S RIBOSOMAL PROTEIN L17"/>
    <property type="match status" value="1"/>
</dbReference>
<gene>
    <name evidence="6" type="ORF">J8273_8178</name>
</gene>
<dbReference type="OrthoDB" id="10254664at2759"/>
<dbReference type="InterPro" id="IPR036394">
    <property type="entry name" value="Ribosomal_uL22_sf"/>
</dbReference>